<name>A0A158C0H1_9BURK</name>
<comment type="caution">
    <text evidence="1">The sequence shown here is derived from an EMBL/GenBank/DDBJ whole genome shotgun (WGS) entry which is preliminary data.</text>
</comment>
<dbReference type="STRING" id="1777143.AWB82_04839"/>
<sequence>MGPTKTSGYRVYLFAMAKNSQFSLGSIGRGSNAVATELAISTRIAALEATIKTRITKISIKAITIR</sequence>
<organism evidence="1 2">
    <name type="scientific">Caballeronia glebae</name>
    <dbReference type="NCBI Taxonomy" id="1777143"/>
    <lineage>
        <taxon>Bacteria</taxon>
        <taxon>Pseudomonadati</taxon>
        <taxon>Pseudomonadota</taxon>
        <taxon>Betaproteobacteria</taxon>
        <taxon>Burkholderiales</taxon>
        <taxon>Burkholderiaceae</taxon>
        <taxon>Caballeronia</taxon>
    </lineage>
</organism>
<dbReference type="EMBL" id="FCOJ02000040">
    <property type="protein sequence ID" value="SAK75855.1"/>
    <property type="molecule type" value="Genomic_DNA"/>
</dbReference>
<dbReference type="AlphaFoldDB" id="A0A158C0H1"/>
<keyword evidence="2" id="KW-1185">Reference proteome</keyword>
<gene>
    <name evidence="1" type="ORF">AWB82_04839</name>
</gene>
<dbReference type="Proteomes" id="UP000054596">
    <property type="component" value="Unassembled WGS sequence"/>
</dbReference>
<evidence type="ECO:0000313" key="2">
    <source>
        <dbReference type="Proteomes" id="UP000054596"/>
    </source>
</evidence>
<accession>A0A158C0H1</accession>
<proteinExistence type="predicted"/>
<protein>
    <submittedName>
        <fullName evidence="1">Uncharacterized protein</fullName>
    </submittedName>
</protein>
<reference evidence="1" key="1">
    <citation type="submission" date="2016-01" db="EMBL/GenBank/DDBJ databases">
        <authorList>
            <person name="Peeters C."/>
        </authorList>
    </citation>
    <scope>NUCLEOTIDE SEQUENCE [LARGE SCALE GENOMIC DNA]</scope>
    <source>
        <strain evidence="1">LMG 29325</strain>
    </source>
</reference>
<evidence type="ECO:0000313" key="1">
    <source>
        <dbReference type="EMBL" id="SAK75855.1"/>
    </source>
</evidence>